<feature type="region of interest" description="Disordered" evidence="4">
    <location>
        <begin position="2054"/>
        <end position="2079"/>
    </location>
</feature>
<feature type="domain" description="Carrier" evidence="5">
    <location>
        <begin position="2073"/>
        <end position="2148"/>
    </location>
</feature>
<dbReference type="Gene3D" id="2.30.38.10">
    <property type="entry name" value="Luciferase, Domain 3"/>
    <property type="match status" value="2"/>
</dbReference>
<evidence type="ECO:0000313" key="7">
    <source>
        <dbReference type="Proteomes" id="UP000668403"/>
    </source>
</evidence>
<dbReference type="FunFam" id="3.40.50.980:FF:000001">
    <property type="entry name" value="Non-ribosomal peptide synthetase"/>
    <property type="match status" value="1"/>
</dbReference>
<dbReference type="Proteomes" id="UP000668403">
    <property type="component" value="Unassembled WGS sequence"/>
</dbReference>
<dbReference type="Gene3D" id="3.30.559.30">
    <property type="entry name" value="Nonribosomal peptide synthetase, condensation domain"/>
    <property type="match status" value="3"/>
</dbReference>
<dbReference type="InterPro" id="IPR045851">
    <property type="entry name" value="AMP-bd_C_sf"/>
</dbReference>
<dbReference type="InterPro" id="IPR042099">
    <property type="entry name" value="ANL_N_sf"/>
</dbReference>
<dbReference type="Pfam" id="PF00550">
    <property type="entry name" value="PP-binding"/>
    <property type="match status" value="3"/>
</dbReference>
<dbReference type="InterPro" id="IPR001242">
    <property type="entry name" value="Condensation_dom"/>
</dbReference>
<keyword evidence="2" id="KW-0596">Phosphopantetheine</keyword>
<dbReference type="InterPro" id="IPR000873">
    <property type="entry name" value="AMP-dep_synth/lig_dom"/>
</dbReference>
<dbReference type="InterPro" id="IPR010071">
    <property type="entry name" value="AA_adenyl_dom"/>
</dbReference>
<evidence type="ECO:0000256" key="4">
    <source>
        <dbReference type="SAM" id="MobiDB-lite"/>
    </source>
</evidence>
<dbReference type="GO" id="GO:0009239">
    <property type="term" value="P:enterobactin biosynthetic process"/>
    <property type="evidence" value="ECO:0007669"/>
    <property type="project" value="TreeGrafter"/>
</dbReference>
<dbReference type="Gene3D" id="3.40.50.12780">
    <property type="entry name" value="N-terminal domain of ligase-like"/>
    <property type="match status" value="1"/>
</dbReference>
<dbReference type="InterPro" id="IPR025110">
    <property type="entry name" value="AMP-bd_C"/>
</dbReference>
<dbReference type="PROSITE" id="PS00455">
    <property type="entry name" value="AMP_BINDING"/>
    <property type="match status" value="3"/>
</dbReference>
<dbReference type="Gene3D" id="3.40.50.1820">
    <property type="entry name" value="alpha/beta hydrolase"/>
    <property type="match status" value="1"/>
</dbReference>
<dbReference type="FunFam" id="3.30.559.10:FF:000012">
    <property type="entry name" value="Non-ribosomal peptide synthetase"/>
    <property type="match status" value="1"/>
</dbReference>
<dbReference type="CDD" id="cd05930">
    <property type="entry name" value="A_NRPS"/>
    <property type="match status" value="3"/>
</dbReference>
<dbReference type="Pfam" id="PF13193">
    <property type="entry name" value="AMP-binding_C"/>
    <property type="match status" value="2"/>
</dbReference>
<dbReference type="InterPro" id="IPR006162">
    <property type="entry name" value="Ppantetheine_attach_site"/>
</dbReference>
<dbReference type="PROSITE" id="PS00012">
    <property type="entry name" value="PHOSPHOPANTETHEINE"/>
    <property type="match status" value="1"/>
</dbReference>
<dbReference type="InterPro" id="IPR020802">
    <property type="entry name" value="TesA-like"/>
</dbReference>
<dbReference type="InterPro" id="IPR023213">
    <property type="entry name" value="CAT-like_dom_sf"/>
</dbReference>
<dbReference type="Gene3D" id="3.40.50.980">
    <property type="match status" value="4"/>
</dbReference>
<dbReference type="GO" id="GO:0031177">
    <property type="term" value="F:phosphopantetheine binding"/>
    <property type="evidence" value="ECO:0007669"/>
    <property type="project" value="InterPro"/>
</dbReference>
<reference evidence="6" key="1">
    <citation type="submission" date="2021-03" db="EMBL/GenBank/DDBJ databases">
        <title>Leucobacter chromiisoli sp. nov., isolated from chromium-containing soil of chemical plant.</title>
        <authorList>
            <person name="Xu Z."/>
        </authorList>
    </citation>
    <scope>NUCLEOTIDE SEQUENCE</scope>
    <source>
        <strain evidence="6">K 70/01</strain>
    </source>
</reference>
<dbReference type="FunFam" id="1.10.1200.10:FF:000016">
    <property type="entry name" value="Non-ribosomal peptide synthase"/>
    <property type="match status" value="1"/>
</dbReference>
<dbReference type="GO" id="GO:0008610">
    <property type="term" value="P:lipid biosynthetic process"/>
    <property type="evidence" value="ECO:0007669"/>
    <property type="project" value="UniProtKB-ARBA"/>
</dbReference>
<feature type="domain" description="Carrier" evidence="5">
    <location>
        <begin position="3134"/>
        <end position="3209"/>
    </location>
</feature>
<dbReference type="NCBIfam" id="NF003417">
    <property type="entry name" value="PRK04813.1"/>
    <property type="match status" value="3"/>
</dbReference>
<dbReference type="Pfam" id="PF00668">
    <property type="entry name" value="Condensation"/>
    <property type="match status" value="4"/>
</dbReference>
<dbReference type="EMBL" id="JAGFBF010000002">
    <property type="protein sequence ID" value="MBO2989289.1"/>
    <property type="molecule type" value="Genomic_DNA"/>
</dbReference>
<comment type="caution">
    <text evidence="6">The sequence shown here is derived from an EMBL/GenBank/DDBJ whole genome shotgun (WGS) entry which is preliminary data.</text>
</comment>
<name>A0A939QKA9_9MICO</name>
<dbReference type="PANTHER" id="PTHR45527:SF1">
    <property type="entry name" value="FATTY ACID SYNTHASE"/>
    <property type="match status" value="1"/>
</dbReference>
<keyword evidence="3" id="KW-0597">Phosphoprotein</keyword>
<keyword evidence="7" id="KW-1185">Reference proteome</keyword>
<accession>A0A939QKA9</accession>
<evidence type="ECO:0000313" key="6">
    <source>
        <dbReference type="EMBL" id="MBO2989289.1"/>
    </source>
</evidence>
<dbReference type="Pfam" id="PF00501">
    <property type="entry name" value="AMP-binding"/>
    <property type="match status" value="3"/>
</dbReference>
<sequence length="3493" mass="372429">MRCIGQKRRSFVLQLPFTSRASNSTEGERLQLTAAQRGIWYAQQLDPGNPTYQIGQFLELSGPIDAELMSLALTKVAGDLDAISSRFAEDADGPYAVIRRPRPGARLLQVVDLTSVEPDEARARARAQMDAEMETPRDLTGDQLFGATLFRMPDGGSQFFQRVHHIMLDGYSAVIALKYLAEVYSRLTKLTLGGRFAGVLRTPLSHIVARIPSPLPALPELLDTLEAYRASEQYGRDEAYWREALAEEATVTGLEGAPSSVARRVERVTVNLTAERAEQLSSLGRELPKTIVALTALYLSRITGEERVSLGLPVTARRGKVAKRTPSMLSSILPMRIDIDPSHTVSETVQRAGDVVRGAVQHQRFRVEEIDGAPAYAGPSINLLPVIDDLHFGDTPGTVNILSTGPVHDLSVVLSGLESGAADARLQLEGDASLHSAETLHEHARRLLALIDEALVRDDARVADLPMVSASESEALLDRGIGEIAPIPTRTVLDALAEHVASTPQRTAVVAEDRSLTFAELDGEANRLARYLIDQGVGPGSAVAVRVDRTSALPVAVLAVLRAGGVYVPLDPAYPVDRVAAMIEDSSPAVILTETPQAERDRADGASWDVPSVVLDTDTAAWRRQSARALVSGTAGDDDLAYIVFTSGSTGRPKGVGVDRLALRNLFQQHSASLFTPARERLGRPLRVAHTTGLSFDAAWDPLLWLCAGHELHLIDDATRRDPERLVTALADAEIDAIETTPAFAEALIGAGLFSAQRYPTEIALGGEAVGPDLWDALAERADVRAVNLYGPTETTVDSMVAEIEPGSAPHLGGSVLNSRHYVLDAGLQPVPDRANGELYLAGANVARGYVGQPGLSAERFIADPFASDGSRMYRTGDVVQRRDDGSLRFVGRLDDQVKIRGYRVEIDEVESALRAQDGVAAAAALVLGSGAAARIVGYVTAGDGVDPSDHALTSAVREGMRRSVPDYMVPASVLLLDEFPMTPNGKLDRRALPAPDAGVVASQQPRTDAERRVAEAIAEVLEIEQVGIDEDFFAAGGHSLLATRLAALLSERLERSVAVRDVFERPTAAALAELAQSAGEQRDRVSVAVRPVPLPVSLTQRRLWFLNRLEPDSSAYNIPLVLEVDGPLDVRALRRAVDDVVARHEPLRTRFPMEQGEPVQQVIDADDARVPFLAIDAGNADVDTVVAHEATRPFDIARELPLRALVLRVADDRHVLVLTLHHIAADGWSLAPFARDLSLAYTAQLDGTAPEFPELPVAYADFAVWQRDRLGDAADPDSEIRQQLAYWTRALAGAPAEITLPRDFDRASATDAGAGECTFDVPADQHAVLRDTAQGHQASLFMVLHAALALTLEHVGAGEDIVIGTPVAGRDDPHLEDLVGFFVNTIALRVSLSGDPTLAELLERVRSGNTEAYGHQEVPFDTVVDAIKPPRSAGRHPVFQVMLTLQNTAPAELRLGEASVSVPGQMTSAGVKADLLFDAATPDGDDGPLRIGIGYDRSLFTAETVERIRDAFSRALAAVTSDGDRSISRVALGTSDAIADVADTDRGRELVAADSVLDRLQQTVARIPDAPALSAGSDRWTFRELDAEITRLASGMATLGIRAGDRVGVAMPRGRDAIALVLAALRAGAIAVPIDVQYPDLRIAQMWEDADLTLLLTADSDRMRGIADGAEQTMPHTTVSAPDELRRAHADADGTPRIAHVARLDDVAYLVYTSGTTGRPKGVQVSHGALANVLAQHEDALIGPARERIGGEPRMLHLSGLGFDAAWDPMLWLVSGSELVMADDALRVDAERVVETIREAGIDVIETTPSYAAQLASVGLLDDARDRKTPLTLALGGEAVSADLWNRIAENPGVDGWNLYGPSESTVDAVVAPIAEGRVVIGAPIANVSARVLDRFLRPVPPGTEGELYLSGASLADGYRGRAVETATRFVADPSEPGARMYRTGDVVRRGRDGALEFLRRNDDQIKLRGFRIELGDVERTLERVAGVRQAVARVVTPGGQNANAQLVAWVAPESSVEDLDPESVRRETADRLPEYQVPTRITSVAEFPMTPNGKIDIDRLPEPLATTSDRKPSSPVEQSVADAFGVVLGVDDVGMDDDFFQLGGHSLLAVSLAGELRDRLGAELPLRALFEATTPARVVSAIGSDAAGVGSGSGGAGDAPTVMALSEWTSAHPRDAGADAPLSPGQARLHFLNRLDPASPEYSVVLQAGLTGELDVEALEAAIDDVVARHEVLRTVYPEVDGAPVQRVLPAPQGLLRHEPVDTRRGFDLATELPIRAGLAVLAPNEWRLDLVIHHIATDGASLAPLTRDLATAYAARTAGAPALQRPLAVQVADFARMQRAQEVDAATDAGLASWLERLEGAPDELDLPADGRRSDAVSRRAIQVPFTVPADVAGALGHAAGTAGGTAFHGWLGALAGYLHRVGAGDDIVIGSPSAGRSDPDLSDLVGFFVNTLPLRIGLADDPTLHQTIRRARESTLHAIEHESVPFERIVEAMSPERRLGRHPLFQTMLTVEEVSGAALDLPGVEVQAIEPESTGAAKVDLSFTLRLSETGDVSGVLEADAELFSEAAAHGLVERWIEFVRTATAQPSSALRTLPFADGASRIDGADPGTIVPEPLFDIFARTIAAAPAAPLISDGTTQLSAEQLDDRVSALAAGLAARGVQAGDAVAIHLPRSVDTAAAMLAVWRAGAVGVPVDTELPVERVRKMIRATAAVVRISVESDASLGDSSNGVTDAPVVTVDALIAAAGGDRVVRAVEPHHPAYVIFTSGSTGEPKGVQVPHRALDALLASHRSTVMAGADGARVAHTTGVGFDAAIDPLLWLVSGHELVVLDDDTRRNPRALVDALDELEIDVWETTPSYVAALVEQSRLGDWWDARSPERPFTMLLGGEPVDQGLWTWLRSRPAVDAWNLYGPTEVGVDTLIASVKRSPSPDLGVTTTETRAYVLDGRLQPVPIGSVGELWLAGSQLADGYLGNAVSTADHFVADPFTADGNRMYRTGDLVVVRDRDAHGHARVESLGRSDGQVKIRGHRVEPGEIESVLRAASGIVDAVVRPVSGPGGDVLAAWVVPADTETDFDALVARAQVALRERVADYMVPREVVRIEEVPRTPNGKVDVRALPEVRVTGGAGRAPETAAERAVAAAFAEVLGVSEVGAEDSFFALGGHSFIAQPLIDAVNRSVDARVTVQSLFRAPTVEGLAALATSADSADADDLDGSLARVLPLRAGDGSAPLFMVHPATGLAWKFAGLAAQLPTERPVFGLQMPGIAPDETELPLADDTDELLDAYLAGMREIQPTGPYHLIGYSLGGRIAHLLAGRLQAAGERVELLVSIDAYPGETEHGTHRALTGLETDDEMWRAFLDANCIAAPASDAEAGAFDPEAALAYLREAGSPLGDIPVASVRQMVTRFRHLGARLDEAELPVYSGDILLFEATQEVPTDRPDPEAWQQYVDGNVEIVPVPARHQDMLDQHALVELVPALETALARLESPM</sequence>
<dbReference type="GO" id="GO:0043041">
    <property type="term" value="P:amino acid activation for nonribosomal peptide biosynthetic process"/>
    <property type="evidence" value="ECO:0007669"/>
    <property type="project" value="TreeGrafter"/>
</dbReference>
<evidence type="ECO:0000256" key="3">
    <source>
        <dbReference type="ARBA" id="ARBA00022553"/>
    </source>
</evidence>
<dbReference type="Gene3D" id="3.30.300.30">
    <property type="match status" value="3"/>
</dbReference>
<dbReference type="GO" id="GO:0047527">
    <property type="term" value="F:2,3-dihydroxybenzoate-serine ligase activity"/>
    <property type="evidence" value="ECO:0007669"/>
    <property type="project" value="TreeGrafter"/>
</dbReference>
<dbReference type="PROSITE" id="PS50075">
    <property type="entry name" value="CARRIER"/>
    <property type="match status" value="3"/>
</dbReference>
<evidence type="ECO:0000256" key="1">
    <source>
        <dbReference type="ARBA" id="ARBA00001957"/>
    </source>
</evidence>
<feature type="domain" description="Carrier" evidence="5">
    <location>
        <begin position="1005"/>
        <end position="1080"/>
    </location>
</feature>
<dbReference type="NCBIfam" id="TIGR01733">
    <property type="entry name" value="AA-adenyl-dom"/>
    <property type="match status" value="3"/>
</dbReference>
<dbReference type="SUPFAM" id="SSF56801">
    <property type="entry name" value="Acetyl-CoA synthetase-like"/>
    <property type="match status" value="3"/>
</dbReference>
<gene>
    <name evidence="6" type="ORF">J4H85_04665</name>
</gene>
<proteinExistence type="predicted"/>
<evidence type="ECO:0000259" key="5">
    <source>
        <dbReference type="PROSITE" id="PS50075"/>
    </source>
</evidence>
<dbReference type="SMART" id="SM00824">
    <property type="entry name" value="PKS_TE"/>
    <property type="match status" value="1"/>
</dbReference>
<dbReference type="SUPFAM" id="SSF53474">
    <property type="entry name" value="alpha/beta-Hydrolases"/>
    <property type="match status" value="1"/>
</dbReference>
<dbReference type="SMART" id="SM00823">
    <property type="entry name" value="PKS_PP"/>
    <property type="match status" value="3"/>
</dbReference>
<dbReference type="GO" id="GO:0005829">
    <property type="term" value="C:cytosol"/>
    <property type="evidence" value="ECO:0007669"/>
    <property type="project" value="TreeGrafter"/>
</dbReference>
<dbReference type="Gene3D" id="3.30.559.10">
    <property type="entry name" value="Chloramphenicol acetyltransferase-like domain"/>
    <property type="match status" value="3"/>
</dbReference>
<dbReference type="Gene3D" id="1.10.1200.10">
    <property type="entry name" value="ACP-like"/>
    <property type="match status" value="2"/>
</dbReference>
<dbReference type="InterPro" id="IPR029058">
    <property type="entry name" value="AB_hydrolase_fold"/>
</dbReference>
<dbReference type="InterPro" id="IPR036736">
    <property type="entry name" value="ACP-like_sf"/>
</dbReference>
<dbReference type="SUPFAM" id="SSF47336">
    <property type="entry name" value="ACP-like"/>
    <property type="match status" value="3"/>
</dbReference>
<dbReference type="PANTHER" id="PTHR45527">
    <property type="entry name" value="NONRIBOSOMAL PEPTIDE SYNTHETASE"/>
    <property type="match status" value="1"/>
</dbReference>
<dbReference type="GO" id="GO:0009366">
    <property type="term" value="C:enterobactin synthetase complex"/>
    <property type="evidence" value="ECO:0007669"/>
    <property type="project" value="TreeGrafter"/>
</dbReference>
<dbReference type="CDD" id="cd19540">
    <property type="entry name" value="LCL_NRPS-like"/>
    <property type="match status" value="1"/>
</dbReference>
<dbReference type="InterPro" id="IPR020806">
    <property type="entry name" value="PKS_PP-bd"/>
</dbReference>
<dbReference type="GO" id="GO:0072330">
    <property type="term" value="P:monocarboxylic acid biosynthetic process"/>
    <property type="evidence" value="ECO:0007669"/>
    <property type="project" value="UniProtKB-ARBA"/>
</dbReference>
<protein>
    <submittedName>
        <fullName evidence="6">Amino acid adenylation domain-containing protein</fullName>
    </submittedName>
</protein>
<organism evidence="6 7">
    <name type="scientific">Leucobacter tardus</name>
    <dbReference type="NCBI Taxonomy" id="501483"/>
    <lineage>
        <taxon>Bacteria</taxon>
        <taxon>Bacillati</taxon>
        <taxon>Actinomycetota</taxon>
        <taxon>Actinomycetes</taxon>
        <taxon>Micrococcales</taxon>
        <taxon>Microbacteriaceae</taxon>
        <taxon>Leucobacter</taxon>
    </lineage>
</organism>
<dbReference type="SUPFAM" id="SSF52777">
    <property type="entry name" value="CoA-dependent acyltransferases"/>
    <property type="match status" value="6"/>
</dbReference>
<dbReference type="InterPro" id="IPR009081">
    <property type="entry name" value="PP-bd_ACP"/>
</dbReference>
<dbReference type="InterPro" id="IPR020845">
    <property type="entry name" value="AMP-binding_CS"/>
</dbReference>
<evidence type="ECO:0000256" key="2">
    <source>
        <dbReference type="ARBA" id="ARBA00022450"/>
    </source>
</evidence>
<comment type="cofactor">
    <cofactor evidence="1">
        <name>pantetheine 4'-phosphate</name>
        <dbReference type="ChEBI" id="CHEBI:47942"/>
    </cofactor>
</comment>
<dbReference type="Pfam" id="PF00975">
    <property type="entry name" value="Thioesterase"/>
    <property type="match status" value="1"/>
</dbReference>
<dbReference type="InterPro" id="IPR001031">
    <property type="entry name" value="Thioesterase"/>
</dbReference>